<dbReference type="PANTHER" id="PTHR10229">
    <property type="entry name" value="GTP-BINDING PROTEIN HFLX"/>
    <property type="match status" value="1"/>
</dbReference>
<dbReference type="Pfam" id="PF13167">
    <property type="entry name" value="GTP-bdg_N"/>
    <property type="match status" value="1"/>
</dbReference>
<dbReference type="InterPro" id="IPR016496">
    <property type="entry name" value="GTPase_HflX"/>
</dbReference>
<dbReference type="InterPro" id="IPR030394">
    <property type="entry name" value="G_HFLX_dom"/>
</dbReference>
<dbReference type="SUPFAM" id="SSF52540">
    <property type="entry name" value="P-loop containing nucleoside triphosphate hydrolases"/>
    <property type="match status" value="1"/>
</dbReference>
<keyword evidence="7" id="KW-1185">Reference proteome</keyword>
<comment type="caution">
    <text evidence="6">The sequence shown here is derived from an EMBL/GenBank/DDBJ whole genome shotgun (WGS) entry which is preliminary data.</text>
</comment>
<dbReference type="InterPro" id="IPR025121">
    <property type="entry name" value="GTPase_HflX_N"/>
</dbReference>
<evidence type="ECO:0000313" key="7">
    <source>
        <dbReference type="Proteomes" id="UP001174677"/>
    </source>
</evidence>
<sequence>MIACYCSLVQLSSPIHERCLPRSPNPGKPSFALTFTTHTTNSSRFITRVLQQGVEVVSPENVSLPSPVIDTKEDKEVNGLVPGGTVSEDKTLVSSTRVKKKRPDEDSFENRFKLRNGREVFEEKAYLVGVEQKGVKVNSFGIEESLKELAQLADTAGLMVVGSTYQKLSTPNPRTYIGSGKVAEIKSAIHAMDIETVIFDDELSPGQLRNLEKTFGGDVRVCDRTALILDIFDQRAATHEASLQVALAQMEYQLPRLTKMWTHLERQAGGKVKGMGEKQIEVDKRILRTQIGVLKKELESVRKHRKQYRNRRVSVPVPVVSLVGYTNAGKSTLLNQLTGADVLAEDRLFATLDPTTRRVQMKNGNEFLLTDTVGFIQKLPTALVAAFRATLEEISESSLLVHVVDISHPLAEQQIDAVDRVLSELDVSSIPKLMVWNKVDRVGDPAKIKLEAEKRQDIVCISALNGDGLQDFCIAVQEILKDSMVWVEALIPFEKGDLLSTIHQVGMVDRTEYVENGTLVKAYVPLRFARLLTPMRQLCKA</sequence>
<dbReference type="PRINTS" id="PR00326">
    <property type="entry name" value="GTP1OBG"/>
</dbReference>
<dbReference type="Pfam" id="PF16360">
    <property type="entry name" value="GTP-bdg_M"/>
    <property type="match status" value="1"/>
</dbReference>
<dbReference type="NCBIfam" id="TIGR03156">
    <property type="entry name" value="GTP_HflX"/>
    <property type="match status" value="1"/>
</dbReference>
<dbReference type="EMBL" id="JARPOI010000002">
    <property type="protein sequence ID" value="KAJ9186531.1"/>
    <property type="molecule type" value="Genomic_DNA"/>
</dbReference>
<accession>A0ABQ9N4H1</accession>
<evidence type="ECO:0000256" key="3">
    <source>
        <dbReference type="ARBA" id="ARBA00022842"/>
    </source>
</evidence>
<evidence type="ECO:0000313" key="6">
    <source>
        <dbReference type="EMBL" id="KAJ9186531.1"/>
    </source>
</evidence>
<feature type="domain" description="Hflx-type G" evidence="5">
    <location>
        <begin position="318"/>
        <end position="484"/>
    </location>
</feature>
<dbReference type="Gene3D" id="3.40.50.300">
    <property type="entry name" value="P-loop containing nucleotide triphosphate hydrolases"/>
    <property type="match status" value="1"/>
</dbReference>
<keyword evidence="4" id="KW-0342">GTP-binding</keyword>
<evidence type="ECO:0000256" key="1">
    <source>
        <dbReference type="ARBA" id="ARBA00022723"/>
    </source>
</evidence>
<gene>
    <name evidence="6" type="ORF">P3X46_002093</name>
</gene>
<proteinExistence type="inferred from homology"/>
<dbReference type="Proteomes" id="UP001174677">
    <property type="component" value="Chromosome 2"/>
</dbReference>
<keyword evidence="2" id="KW-0547">Nucleotide-binding</keyword>
<dbReference type="Gene3D" id="3.40.50.11060">
    <property type="entry name" value="GTPase HflX, N-terminal domain"/>
    <property type="match status" value="1"/>
</dbReference>
<dbReference type="Pfam" id="PF01926">
    <property type="entry name" value="MMR_HSR1"/>
    <property type="match status" value="1"/>
</dbReference>
<dbReference type="PROSITE" id="PS51705">
    <property type="entry name" value="G_HFLX"/>
    <property type="match status" value="1"/>
</dbReference>
<protein>
    <recommendedName>
        <fullName evidence="5">Hflx-type G domain-containing protein</fullName>
    </recommendedName>
</protein>
<dbReference type="Gene3D" id="6.10.250.2860">
    <property type="match status" value="1"/>
</dbReference>
<name>A0ABQ9N4H1_HEVBR</name>
<dbReference type="InterPro" id="IPR042108">
    <property type="entry name" value="GTPase_HflX_N_sf"/>
</dbReference>
<dbReference type="InterPro" id="IPR045498">
    <property type="entry name" value="HflX_C"/>
</dbReference>
<dbReference type="HAMAP" id="MF_00900">
    <property type="entry name" value="GTPase_HflX"/>
    <property type="match status" value="1"/>
</dbReference>
<dbReference type="InterPro" id="IPR032305">
    <property type="entry name" value="GTP-bd_M"/>
</dbReference>
<dbReference type="Pfam" id="PF19275">
    <property type="entry name" value="HflX_C"/>
    <property type="match status" value="1"/>
</dbReference>
<dbReference type="CDD" id="cd01878">
    <property type="entry name" value="HflX"/>
    <property type="match status" value="1"/>
</dbReference>
<dbReference type="InterPro" id="IPR006073">
    <property type="entry name" value="GTP-bd"/>
</dbReference>
<reference evidence="6" key="1">
    <citation type="journal article" date="2023" name="Plant Biotechnol. J.">
        <title>Chromosome-level wild Hevea brasiliensis genome provides new tools for genomic-assisted breeding and valuable loci to elevate rubber yield.</title>
        <authorList>
            <person name="Cheng H."/>
            <person name="Song X."/>
            <person name="Hu Y."/>
            <person name="Wu T."/>
            <person name="Yang Q."/>
            <person name="An Z."/>
            <person name="Feng S."/>
            <person name="Deng Z."/>
            <person name="Wu W."/>
            <person name="Zeng X."/>
            <person name="Tu M."/>
            <person name="Wang X."/>
            <person name="Huang H."/>
        </authorList>
    </citation>
    <scope>NUCLEOTIDE SEQUENCE</scope>
    <source>
        <strain evidence="6">MT/VB/25A 57/8</strain>
    </source>
</reference>
<organism evidence="6 7">
    <name type="scientific">Hevea brasiliensis</name>
    <name type="common">Para rubber tree</name>
    <name type="synonym">Siphonia brasiliensis</name>
    <dbReference type="NCBI Taxonomy" id="3981"/>
    <lineage>
        <taxon>Eukaryota</taxon>
        <taxon>Viridiplantae</taxon>
        <taxon>Streptophyta</taxon>
        <taxon>Embryophyta</taxon>
        <taxon>Tracheophyta</taxon>
        <taxon>Spermatophyta</taxon>
        <taxon>Magnoliopsida</taxon>
        <taxon>eudicotyledons</taxon>
        <taxon>Gunneridae</taxon>
        <taxon>Pentapetalae</taxon>
        <taxon>rosids</taxon>
        <taxon>fabids</taxon>
        <taxon>Malpighiales</taxon>
        <taxon>Euphorbiaceae</taxon>
        <taxon>Crotonoideae</taxon>
        <taxon>Micrandreae</taxon>
        <taxon>Hevea</taxon>
    </lineage>
</organism>
<evidence type="ECO:0000259" key="5">
    <source>
        <dbReference type="PROSITE" id="PS51705"/>
    </source>
</evidence>
<dbReference type="InterPro" id="IPR027417">
    <property type="entry name" value="P-loop_NTPase"/>
</dbReference>
<dbReference type="PANTHER" id="PTHR10229:SF0">
    <property type="entry name" value="GTP-BINDING PROTEIN 6-RELATED"/>
    <property type="match status" value="1"/>
</dbReference>
<evidence type="ECO:0000256" key="4">
    <source>
        <dbReference type="ARBA" id="ARBA00023134"/>
    </source>
</evidence>
<keyword evidence="1" id="KW-0479">Metal-binding</keyword>
<keyword evidence="3" id="KW-0460">Magnesium</keyword>
<evidence type="ECO:0000256" key="2">
    <source>
        <dbReference type="ARBA" id="ARBA00022741"/>
    </source>
</evidence>